<organism evidence="5 6">
    <name type="scientific">Gracilinema caldarium (strain ATCC 51460 / DSM 7334 / H1)</name>
    <name type="common">Treponema caldarium</name>
    <dbReference type="NCBI Taxonomy" id="744872"/>
    <lineage>
        <taxon>Bacteria</taxon>
        <taxon>Pseudomonadati</taxon>
        <taxon>Spirochaetota</taxon>
        <taxon>Spirochaetia</taxon>
        <taxon>Spirochaetales</taxon>
        <taxon>Breznakiellaceae</taxon>
        <taxon>Gracilinema</taxon>
    </lineage>
</organism>
<dbReference type="eggNOG" id="COG0396">
    <property type="taxonomic scope" value="Bacteria"/>
</dbReference>
<dbReference type="AlphaFoldDB" id="F8EZX6"/>
<dbReference type="PANTHER" id="PTHR43204">
    <property type="entry name" value="ABC TRANSPORTER I FAMILY MEMBER 6, CHLOROPLASTIC"/>
    <property type="match status" value="1"/>
</dbReference>
<dbReference type="SUPFAM" id="SSF52540">
    <property type="entry name" value="P-loop containing nucleoside triphosphate hydrolases"/>
    <property type="match status" value="1"/>
</dbReference>
<name>F8EZX6_GRAC1</name>
<evidence type="ECO:0000256" key="3">
    <source>
        <dbReference type="ARBA" id="ARBA00022840"/>
    </source>
</evidence>
<dbReference type="PROSITE" id="PS50893">
    <property type="entry name" value="ABC_TRANSPORTER_2"/>
    <property type="match status" value="1"/>
</dbReference>
<evidence type="ECO:0000313" key="6">
    <source>
        <dbReference type="Proteomes" id="UP000000503"/>
    </source>
</evidence>
<dbReference type="InterPro" id="IPR027417">
    <property type="entry name" value="P-loop_NTPase"/>
</dbReference>
<keyword evidence="2" id="KW-0547">Nucleotide-binding</keyword>
<feature type="domain" description="ABC transporter" evidence="4">
    <location>
        <begin position="4"/>
        <end position="244"/>
    </location>
</feature>
<evidence type="ECO:0000259" key="4">
    <source>
        <dbReference type="PROSITE" id="PS50893"/>
    </source>
</evidence>
<evidence type="ECO:0000313" key="5">
    <source>
        <dbReference type="EMBL" id="AEJ18489.1"/>
    </source>
</evidence>
<protein>
    <submittedName>
        <fullName evidence="5">FeS assembly ATPase SufC</fullName>
    </submittedName>
</protein>
<dbReference type="OrthoDB" id="9806149at2"/>
<dbReference type="Pfam" id="PF00005">
    <property type="entry name" value="ABC_tran"/>
    <property type="match status" value="1"/>
</dbReference>
<dbReference type="InterPro" id="IPR017871">
    <property type="entry name" value="ABC_transporter-like_CS"/>
</dbReference>
<dbReference type="GO" id="GO:0005524">
    <property type="term" value="F:ATP binding"/>
    <property type="evidence" value="ECO:0007669"/>
    <property type="project" value="UniProtKB-KW"/>
</dbReference>
<accession>F8EZX6</accession>
<dbReference type="RefSeq" id="WP_013967801.1">
    <property type="nucleotide sequence ID" value="NC_015732.1"/>
</dbReference>
<dbReference type="PROSITE" id="PS00211">
    <property type="entry name" value="ABC_TRANSPORTER_1"/>
    <property type="match status" value="1"/>
</dbReference>
<evidence type="ECO:0000256" key="1">
    <source>
        <dbReference type="ARBA" id="ARBA00006216"/>
    </source>
</evidence>
<dbReference type="KEGG" id="scd:Spica_0324"/>
<dbReference type="InterPro" id="IPR003439">
    <property type="entry name" value="ABC_transporter-like_ATP-bd"/>
</dbReference>
<keyword evidence="6" id="KW-1185">Reference proteome</keyword>
<dbReference type="Proteomes" id="UP000000503">
    <property type="component" value="Chromosome"/>
</dbReference>
<proteinExistence type="inferred from homology"/>
<comment type="similarity">
    <text evidence="1">Belongs to the ABC transporter superfamily. Ycf16 family.</text>
</comment>
<dbReference type="STRING" id="744872.Spica_0324"/>
<dbReference type="GO" id="GO:0016887">
    <property type="term" value="F:ATP hydrolysis activity"/>
    <property type="evidence" value="ECO:0007669"/>
    <property type="project" value="InterPro"/>
</dbReference>
<dbReference type="InterPro" id="IPR010230">
    <property type="entry name" value="FeS-cluster_ATPase_SufC"/>
</dbReference>
<dbReference type="Gene3D" id="3.40.50.300">
    <property type="entry name" value="P-loop containing nucleotide triphosphate hydrolases"/>
    <property type="match status" value="1"/>
</dbReference>
<keyword evidence="3" id="KW-0067">ATP-binding</keyword>
<dbReference type="NCBIfam" id="TIGR01978">
    <property type="entry name" value="sufC"/>
    <property type="match status" value="1"/>
</dbReference>
<gene>
    <name evidence="5" type="ordered locus">Spica_0324</name>
</gene>
<dbReference type="PANTHER" id="PTHR43204:SF1">
    <property type="entry name" value="ABC TRANSPORTER I FAMILY MEMBER 6, CHLOROPLASTIC"/>
    <property type="match status" value="1"/>
</dbReference>
<dbReference type="HOGENOM" id="CLU_000604_48_1_12"/>
<sequence>MKGLQIEHLEAGLEAKIILTDLNLQVPAGEVHALMGPNGHGKSTLANILMGHPRYTVFKGTITLDDTALLDLDVSERARQGLFLAFQYPAEIPGVTVSKFLKRIADLRPNPPLNASAFLSELKQNLAFLDMDPSFVNRYLNDGFSGGEKKRMEILQLLTLQPRFAIFDETDSGLDVDALKIVAAGINRMRGPGFSALVITHYRRLLDLVKPDRVHILERGHIAASGGFELVELLEKDGYEGIRRLIGTTTEAGTNTEKEVVYAS</sequence>
<evidence type="ECO:0000256" key="2">
    <source>
        <dbReference type="ARBA" id="ARBA00022741"/>
    </source>
</evidence>
<dbReference type="CDD" id="cd03217">
    <property type="entry name" value="ABC_FeS_Assembly"/>
    <property type="match status" value="1"/>
</dbReference>
<reference evidence="6" key="1">
    <citation type="journal article" date="2013" name="Stand. Genomic Sci.">
        <title>Genome sequence of the thermophilic fresh-water bacterium Spirochaeta caldaria type strain (H1(T)), reclassification of Spirochaeta caldaria, Spirochaeta stenostrepta, and Spirochaeta zuelzerae in the genus Treponema as Treponema caldaria comb. nov., Treponema stenostrepta comb. nov., and Treponema zuelzerae comb. nov., and emendation of the genus Treponema.</title>
        <authorList>
            <person name="Abt B."/>
            <person name="Goker M."/>
            <person name="Scheuner C."/>
            <person name="Han C."/>
            <person name="Lu M."/>
            <person name="Misra M."/>
            <person name="Lapidus A."/>
            <person name="Nolan M."/>
            <person name="Lucas S."/>
            <person name="Hammon N."/>
            <person name="Deshpande S."/>
            <person name="Cheng J.F."/>
            <person name="Tapia R."/>
            <person name="Goodwin L.A."/>
            <person name="Pitluck S."/>
            <person name="Liolios K."/>
            <person name="Pagani I."/>
            <person name="Ivanova N."/>
            <person name="Mavromatis K."/>
            <person name="Mikhailova N."/>
            <person name="Huntemann M."/>
            <person name="Pati A."/>
            <person name="Chen A."/>
            <person name="Palaniappan K."/>
            <person name="Land M."/>
            <person name="Hauser L."/>
            <person name="Jeffries C.D."/>
            <person name="Rohde M."/>
            <person name="Spring S."/>
            <person name="Gronow S."/>
            <person name="Detter J.C."/>
            <person name="Bristow J."/>
            <person name="Eisen J.A."/>
            <person name="Markowitz V."/>
            <person name="Hugenholtz P."/>
            <person name="Kyrpides N.C."/>
            <person name="Woyke T."/>
            <person name="Klenk H.P."/>
        </authorList>
    </citation>
    <scope>NUCLEOTIDE SEQUENCE</scope>
    <source>
        <strain evidence="6">ATCC 51460 / DSM 7334 / H1</strain>
    </source>
</reference>
<dbReference type="EMBL" id="CP002868">
    <property type="protein sequence ID" value="AEJ18489.1"/>
    <property type="molecule type" value="Genomic_DNA"/>
</dbReference>